<sequence length="128" mass="15174">MSFLKIIAGFRNLYDLTIYVQSKLTEHNADLVLEDIDQQSSLNIMTNLVLMKRGLAFTRLRIKVGGWTKYGPSPRRAGSDWRRRRRLGRNPERLFYSEFYEDKAFLREHKYGSGCGWVDVDDLPDWYY</sequence>
<dbReference type="AlphaFoldDB" id="S3D2A4"/>
<dbReference type="HOGENOM" id="CLU_1959795_0_0_1"/>
<gene>
    <name evidence="1" type="ORF">GLAREA_12032</name>
</gene>
<accession>S3D2A4</accession>
<dbReference type="KEGG" id="glz:GLAREA_12032"/>
<dbReference type="RefSeq" id="XP_008081005.1">
    <property type="nucleotide sequence ID" value="XM_008082814.1"/>
</dbReference>
<evidence type="ECO:0000313" key="1">
    <source>
        <dbReference type="EMBL" id="EPE31950.1"/>
    </source>
</evidence>
<dbReference type="GeneID" id="19471073"/>
<evidence type="ECO:0000313" key="2">
    <source>
        <dbReference type="Proteomes" id="UP000016922"/>
    </source>
</evidence>
<keyword evidence="2" id="KW-1185">Reference proteome</keyword>
<dbReference type="EMBL" id="KE145360">
    <property type="protein sequence ID" value="EPE31950.1"/>
    <property type="molecule type" value="Genomic_DNA"/>
</dbReference>
<name>S3D2A4_GLAL2</name>
<proteinExistence type="predicted"/>
<organism evidence="1 2">
    <name type="scientific">Glarea lozoyensis (strain ATCC 20868 / MF5171)</name>
    <dbReference type="NCBI Taxonomy" id="1116229"/>
    <lineage>
        <taxon>Eukaryota</taxon>
        <taxon>Fungi</taxon>
        <taxon>Dikarya</taxon>
        <taxon>Ascomycota</taxon>
        <taxon>Pezizomycotina</taxon>
        <taxon>Leotiomycetes</taxon>
        <taxon>Helotiales</taxon>
        <taxon>Helotiaceae</taxon>
        <taxon>Glarea</taxon>
    </lineage>
</organism>
<dbReference type="OrthoDB" id="3496248at2759"/>
<dbReference type="Proteomes" id="UP000016922">
    <property type="component" value="Unassembled WGS sequence"/>
</dbReference>
<reference evidence="1 2" key="1">
    <citation type="journal article" date="2013" name="BMC Genomics">
        <title>Genomics-driven discovery of the pneumocandin biosynthetic gene cluster in the fungus Glarea lozoyensis.</title>
        <authorList>
            <person name="Chen L."/>
            <person name="Yue Q."/>
            <person name="Zhang X."/>
            <person name="Xiang M."/>
            <person name="Wang C."/>
            <person name="Li S."/>
            <person name="Che Y."/>
            <person name="Ortiz-Lopez F.J."/>
            <person name="Bills G.F."/>
            <person name="Liu X."/>
            <person name="An Z."/>
        </authorList>
    </citation>
    <scope>NUCLEOTIDE SEQUENCE [LARGE SCALE GENOMIC DNA]</scope>
    <source>
        <strain evidence="2">ATCC 20868 / MF5171</strain>
    </source>
</reference>
<protein>
    <submittedName>
        <fullName evidence="1">Uncharacterized protein</fullName>
    </submittedName>
</protein>